<comment type="function">
    <text evidence="1">Part of the ABC transporter complex MalEFGK involved in maltose/maltodextrin import. Probably responsible for the translocation of the substrate across the membrane.</text>
</comment>
<evidence type="ECO:0000313" key="13">
    <source>
        <dbReference type="EMBL" id="MBF2735356.1"/>
    </source>
</evidence>
<dbReference type="Proteomes" id="UP000604381">
    <property type="component" value="Unassembled WGS sequence"/>
</dbReference>
<evidence type="ECO:0000256" key="8">
    <source>
        <dbReference type="ARBA" id="ARBA00022989"/>
    </source>
</evidence>
<feature type="transmembrane region" description="Helical" evidence="11">
    <location>
        <begin position="12"/>
        <end position="34"/>
    </location>
</feature>
<sequence>MRIGSAAQFGPVARGFVIGGVLAWAFVTLFPFYWTFVTSFKNLRIIVGGPTYFPFIDFQPSVHGWVELFTGVRGNMFKNLANSTIVGVSAAVVATLFGTMAAYALARYRFRVPLLAGLAFAVIAIGGYVALTELGMGRFGAISLAFAVALATSIVLGNLKLPGPLLGNEDIIFWFISQRMFPPIVSAFALFLLYSEFGKAGFKMTDTYLGLTLCYVAFSLPIVVWLMRDFFEALPPEVEEAAIVDDVPVWRIFLQIVLPMVMPGLAATFMITLAFVWNEYLFALFLTNTQWQTLPILVASQISQRGDEWWALSTAALTAIVPMMLVVWLLGRLMRSGLMLGSIK</sequence>
<feature type="domain" description="ABC transmembrane type-1" evidence="12">
    <location>
        <begin position="80"/>
        <end position="330"/>
    </location>
</feature>
<dbReference type="PANTHER" id="PTHR32243">
    <property type="entry name" value="MALTOSE TRANSPORT SYSTEM PERMEASE-RELATED"/>
    <property type="match status" value="1"/>
</dbReference>
<keyword evidence="14" id="KW-1185">Reference proteome</keyword>
<accession>A0A930Y2X6</accession>
<evidence type="ECO:0000256" key="11">
    <source>
        <dbReference type="RuleBase" id="RU363032"/>
    </source>
</evidence>
<dbReference type="SUPFAM" id="SSF161098">
    <property type="entry name" value="MetI-like"/>
    <property type="match status" value="2"/>
</dbReference>
<dbReference type="Gene3D" id="1.10.3720.10">
    <property type="entry name" value="MetI-like"/>
    <property type="match status" value="2"/>
</dbReference>
<evidence type="ECO:0000256" key="7">
    <source>
        <dbReference type="ARBA" id="ARBA00022692"/>
    </source>
</evidence>
<dbReference type="InterPro" id="IPR035906">
    <property type="entry name" value="MetI-like_sf"/>
</dbReference>
<evidence type="ECO:0000256" key="1">
    <source>
        <dbReference type="ARBA" id="ARBA00002264"/>
    </source>
</evidence>
<evidence type="ECO:0000256" key="4">
    <source>
        <dbReference type="ARBA" id="ARBA00022448"/>
    </source>
</evidence>
<evidence type="ECO:0000313" key="14">
    <source>
        <dbReference type="Proteomes" id="UP000604381"/>
    </source>
</evidence>
<gene>
    <name evidence="13" type="ORF">ISN26_04640</name>
</gene>
<dbReference type="InterPro" id="IPR050901">
    <property type="entry name" value="BP-dep_ABC_trans_perm"/>
</dbReference>
<keyword evidence="8 11" id="KW-1133">Transmembrane helix</keyword>
<dbReference type="Pfam" id="PF00528">
    <property type="entry name" value="BPD_transp_1"/>
    <property type="match status" value="1"/>
</dbReference>
<keyword evidence="7 11" id="KW-0812">Transmembrane</keyword>
<keyword evidence="6" id="KW-0762">Sugar transport</keyword>
<feature type="transmembrane region" description="Helical" evidence="11">
    <location>
        <begin position="112"/>
        <end position="131"/>
    </location>
</feature>
<feature type="transmembrane region" description="Helical" evidence="11">
    <location>
        <begin position="309"/>
        <end position="330"/>
    </location>
</feature>
<dbReference type="GO" id="GO:0005886">
    <property type="term" value="C:plasma membrane"/>
    <property type="evidence" value="ECO:0007669"/>
    <property type="project" value="UniProtKB-SubCell"/>
</dbReference>
<feature type="transmembrane region" description="Helical" evidence="11">
    <location>
        <begin position="171"/>
        <end position="195"/>
    </location>
</feature>
<feature type="transmembrane region" description="Helical" evidence="11">
    <location>
        <begin position="207"/>
        <end position="227"/>
    </location>
</feature>
<name>A0A930Y2X6_9GAMM</name>
<keyword evidence="5" id="KW-1003">Cell membrane</keyword>
<evidence type="ECO:0000256" key="9">
    <source>
        <dbReference type="ARBA" id="ARBA00023136"/>
    </source>
</evidence>
<keyword evidence="4 11" id="KW-0813">Transport</keyword>
<comment type="similarity">
    <text evidence="3">Belongs to the binding-protein-dependent transport system permease family. MalFG subfamily.</text>
</comment>
<dbReference type="InterPro" id="IPR000515">
    <property type="entry name" value="MetI-like"/>
</dbReference>
<reference evidence="13" key="1">
    <citation type="submission" date="2020-10" db="EMBL/GenBank/DDBJ databases">
        <title>An improved Amphimedon queenslandica hologenome assembly reveals how three proteobacterial symbionts can extend the metabolic phenotypic of their marine sponge host.</title>
        <authorList>
            <person name="Degnan B."/>
            <person name="Degnan S."/>
            <person name="Xiang X."/>
        </authorList>
    </citation>
    <scope>NUCLEOTIDE SEQUENCE</scope>
    <source>
        <strain evidence="13">AqS2</strain>
    </source>
</reference>
<feature type="transmembrane region" description="Helical" evidence="11">
    <location>
        <begin position="256"/>
        <end position="277"/>
    </location>
</feature>
<feature type="transmembrane region" description="Helical" evidence="11">
    <location>
        <begin position="137"/>
        <end position="159"/>
    </location>
</feature>
<dbReference type="PANTHER" id="PTHR32243:SF50">
    <property type="entry name" value="MALTOSE_MALTODEXTRIN TRANSPORT SYSTEM PERMEASE PROTEIN MALG"/>
    <property type="match status" value="1"/>
</dbReference>
<feature type="transmembrane region" description="Helical" evidence="11">
    <location>
        <begin position="85"/>
        <end position="105"/>
    </location>
</feature>
<organism evidence="13 14">
    <name type="scientific">Candidatus Amphirhobacter heronislandensis</name>
    <dbReference type="NCBI Taxonomy" id="1732024"/>
    <lineage>
        <taxon>Bacteria</taxon>
        <taxon>Pseudomonadati</taxon>
        <taxon>Pseudomonadota</taxon>
        <taxon>Gammaproteobacteria</taxon>
        <taxon>Candidatus Tethybacterales</taxon>
        <taxon>Candidatus Tethybacteraceae</taxon>
        <taxon>Candidatus Amphirhobacter</taxon>
    </lineage>
</organism>
<dbReference type="EMBL" id="JADHEI010000033">
    <property type="protein sequence ID" value="MBF2735356.1"/>
    <property type="molecule type" value="Genomic_DNA"/>
</dbReference>
<proteinExistence type="inferred from homology"/>
<dbReference type="GO" id="GO:0055085">
    <property type="term" value="P:transmembrane transport"/>
    <property type="evidence" value="ECO:0007669"/>
    <property type="project" value="InterPro"/>
</dbReference>
<evidence type="ECO:0000256" key="3">
    <source>
        <dbReference type="ARBA" id="ARBA00009047"/>
    </source>
</evidence>
<evidence type="ECO:0000256" key="5">
    <source>
        <dbReference type="ARBA" id="ARBA00022475"/>
    </source>
</evidence>
<comment type="caution">
    <text evidence="13">The sequence shown here is derived from an EMBL/GenBank/DDBJ whole genome shotgun (WGS) entry which is preliminary data.</text>
</comment>
<evidence type="ECO:0000259" key="12">
    <source>
        <dbReference type="PROSITE" id="PS50928"/>
    </source>
</evidence>
<dbReference type="CDD" id="cd06261">
    <property type="entry name" value="TM_PBP2"/>
    <property type="match status" value="1"/>
</dbReference>
<evidence type="ECO:0000256" key="10">
    <source>
        <dbReference type="ARBA" id="ARBA00041109"/>
    </source>
</evidence>
<protein>
    <recommendedName>
        <fullName evidence="10">Maltose/maltodextrin transport system permease protein MalG</fullName>
    </recommendedName>
</protein>
<dbReference type="PROSITE" id="PS50928">
    <property type="entry name" value="ABC_TM1"/>
    <property type="match status" value="1"/>
</dbReference>
<dbReference type="AlphaFoldDB" id="A0A930Y2X6"/>
<keyword evidence="9 11" id="KW-0472">Membrane</keyword>
<evidence type="ECO:0000256" key="2">
    <source>
        <dbReference type="ARBA" id="ARBA00004651"/>
    </source>
</evidence>
<comment type="subcellular location">
    <subcellularLocation>
        <location evidence="2 11">Cell membrane</location>
        <topology evidence="2 11">Multi-pass membrane protein</topology>
    </subcellularLocation>
</comment>
<evidence type="ECO:0000256" key="6">
    <source>
        <dbReference type="ARBA" id="ARBA00022597"/>
    </source>
</evidence>